<comment type="caution">
    <text evidence="1">The sequence shown here is derived from an EMBL/GenBank/DDBJ whole genome shotgun (WGS) entry which is preliminary data.</text>
</comment>
<evidence type="ECO:0000313" key="2">
    <source>
        <dbReference type="Proteomes" id="UP001608902"/>
    </source>
</evidence>
<dbReference type="EMBL" id="JBGFUD010000072">
    <property type="protein sequence ID" value="MFH4973560.1"/>
    <property type="molecule type" value="Genomic_DNA"/>
</dbReference>
<reference evidence="1 2" key="1">
    <citation type="submission" date="2024-08" db="EMBL/GenBank/DDBJ databases">
        <title>Gnathostoma spinigerum genome.</title>
        <authorList>
            <person name="Gonzalez-Bertolin B."/>
            <person name="Monzon S."/>
            <person name="Zaballos A."/>
            <person name="Jimenez P."/>
            <person name="Dekumyoy P."/>
            <person name="Varona S."/>
            <person name="Cuesta I."/>
            <person name="Sumanam S."/>
            <person name="Adisakwattana P."/>
            <person name="Gasser R.B."/>
            <person name="Hernandez-Gonzalez A."/>
            <person name="Young N.D."/>
            <person name="Perteguer M.J."/>
        </authorList>
    </citation>
    <scope>NUCLEOTIDE SEQUENCE [LARGE SCALE GENOMIC DNA]</scope>
    <source>
        <strain evidence="1">AL3</strain>
        <tissue evidence="1">Liver</tissue>
    </source>
</reference>
<organism evidence="1 2">
    <name type="scientific">Gnathostoma spinigerum</name>
    <dbReference type="NCBI Taxonomy" id="75299"/>
    <lineage>
        <taxon>Eukaryota</taxon>
        <taxon>Metazoa</taxon>
        <taxon>Ecdysozoa</taxon>
        <taxon>Nematoda</taxon>
        <taxon>Chromadorea</taxon>
        <taxon>Rhabditida</taxon>
        <taxon>Spirurina</taxon>
        <taxon>Gnathostomatomorpha</taxon>
        <taxon>Gnathostomatoidea</taxon>
        <taxon>Gnathostomatidae</taxon>
        <taxon>Gnathostoma</taxon>
    </lineage>
</organism>
<keyword evidence="2" id="KW-1185">Reference proteome</keyword>
<protein>
    <submittedName>
        <fullName evidence="1">Uncharacterized protein</fullName>
    </submittedName>
</protein>
<dbReference type="Proteomes" id="UP001608902">
    <property type="component" value="Unassembled WGS sequence"/>
</dbReference>
<dbReference type="AlphaFoldDB" id="A0ABD6EB91"/>
<sequence length="76" mass="8950">MLSKKWTVCILGSTHSYQACINKIESFFNGDCRSYVRNSTSAVRLYNCRERALSLSPHHFAGWLRQLLQSEWIRQR</sequence>
<proteinExistence type="predicted"/>
<accession>A0ABD6EB91</accession>
<name>A0ABD6EB91_9BILA</name>
<evidence type="ECO:0000313" key="1">
    <source>
        <dbReference type="EMBL" id="MFH4973560.1"/>
    </source>
</evidence>
<gene>
    <name evidence="1" type="ORF">AB6A40_000269</name>
</gene>